<evidence type="ECO:0000259" key="24">
    <source>
        <dbReference type="PROSITE" id="PS50927"/>
    </source>
</evidence>
<evidence type="ECO:0000256" key="11">
    <source>
        <dbReference type="ARBA" id="ARBA00022840"/>
    </source>
</evidence>
<keyword evidence="7" id="KW-0732">Signal</keyword>
<evidence type="ECO:0000256" key="9">
    <source>
        <dbReference type="ARBA" id="ARBA00022741"/>
    </source>
</evidence>
<dbReference type="Proteomes" id="UP000447434">
    <property type="component" value="Chromosome 20"/>
</dbReference>
<evidence type="ECO:0000259" key="25">
    <source>
        <dbReference type="PROSITE" id="PS50948"/>
    </source>
</evidence>
<dbReference type="InterPro" id="IPR008271">
    <property type="entry name" value="Ser/Thr_kinase_AS"/>
</dbReference>
<keyword evidence="5 19" id="KW-0808">Transferase</keyword>
<dbReference type="Gene3D" id="2.90.10.10">
    <property type="entry name" value="Bulb-type lectin domain"/>
    <property type="match status" value="1"/>
</dbReference>
<dbReference type="Gene3D" id="1.10.510.10">
    <property type="entry name" value="Transferase(Phosphotransferase) domain 1"/>
    <property type="match status" value="1"/>
</dbReference>
<dbReference type="AlphaFoldDB" id="A0A6A4NYK8"/>
<keyword evidence="12 22" id="KW-1133">Transmembrane helix</keyword>
<feature type="compositionally biased region" description="Polar residues" evidence="21">
    <location>
        <begin position="828"/>
        <end position="843"/>
    </location>
</feature>
<keyword evidence="3 19" id="KW-0723">Serine/threonine-protein kinase</keyword>
<evidence type="ECO:0000256" key="18">
    <source>
        <dbReference type="ARBA" id="ARBA00048679"/>
    </source>
</evidence>
<keyword evidence="4" id="KW-0245">EGF-like domain</keyword>
<dbReference type="SMART" id="SM00473">
    <property type="entry name" value="PAN_AP"/>
    <property type="match status" value="1"/>
</dbReference>
<dbReference type="GO" id="GO:0048544">
    <property type="term" value="P:recognition of pollen"/>
    <property type="evidence" value="ECO:0007669"/>
    <property type="project" value="InterPro"/>
</dbReference>
<gene>
    <name evidence="26" type="ORF">Lalb_Chr20g0122521</name>
</gene>
<feature type="binding site" evidence="20">
    <location>
        <position position="563"/>
    </location>
    <ligand>
        <name>ATP</name>
        <dbReference type="ChEBI" id="CHEBI:30616"/>
    </ligand>
</feature>
<dbReference type="SMART" id="SM00220">
    <property type="entry name" value="S_TKc"/>
    <property type="match status" value="1"/>
</dbReference>
<feature type="domain" description="Apple" evidence="25">
    <location>
        <begin position="343"/>
        <end position="423"/>
    </location>
</feature>
<reference evidence="27" key="1">
    <citation type="journal article" date="2020" name="Nat. Commun.">
        <title>Genome sequence of the cluster root forming white lupin.</title>
        <authorList>
            <person name="Hufnagel B."/>
            <person name="Marques A."/>
            <person name="Soriano A."/>
            <person name="Marques L."/>
            <person name="Divol F."/>
            <person name="Doumas P."/>
            <person name="Sallet E."/>
            <person name="Mancinotti D."/>
            <person name="Carrere S."/>
            <person name="Marande W."/>
            <person name="Arribat S."/>
            <person name="Keller J."/>
            <person name="Huneau C."/>
            <person name="Blein T."/>
            <person name="Aime D."/>
            <person name="Laguerre M."/>
            <person name="Taylor J."/>
            <person name="Schubert V."/>
            <person name="Nelson M."/>
            <person name="Geu-Flores F."/>
            <person name="Crespi M."/>
            <person name="Gallardo-Guerrero K."/>
            <person name="Delaux P.-M."/>
            <person name="Salse J."/>
            <person name="Berges H."/>
            <person name="Guyot R."/>
            <person name="Gouzy J."/>
            <person name="Peret B."/>
        </authorList>
    </citation>
    <scope>NUCLEOTIDE SEQUENCE [LARGE SCALE GENOMIC DNA]</scope>
    <source>
        <strain evidence="27">cv. Amiga</strain>
    </source>
</reference>
<keyword evidence="11 19" id="KW-0067">ATP-binding</keyword>
<evidence type="ECO:0000256" key="20">
    <source>
        <dbReference type="PROSITE-ProRule" id="PRU10141"/>
    </source>
</evidence>
<keyword evidence="9 19" id="KW-0547">Nucleotide-binding</keyword>
<dbReference type="PANTHER" id="PTHR27002:SF150">
    <property type="entry name" value="RECEPTOR-LIKE SERINE_THREONINE-PROTEIN KINASE SD1-8"/>
    <property type="match status" value="1"/>
</dbReference>
<evidence type="ECO:0000256" key="21">
    <source>
        <dbReference type="SAM" id="MobiDB-lite"/>
    </source>
</evidence>
<evidence type="ECO:0000256" key="19">
    <source>
        <dbReference type="PIRNR" id="PIRNR000641"/>
    </source>
</evidence>
<dbReference type="CDD" id="cd14066">
    <property type="entry name" value="STKc_IRAK"/>
    <property type="match status" value="1"/>
</dbReference>
<dbReference type="SUPFAM" id="SSF56112">
    <property type="entry name" value="Protein kinase-like (PK-like)"/>
    <property type="match status" value="1"/>
</dbReference>
<evidence type="ECO:0000256" key="7">
    <source>
        <dbReference type="ARBA" id="ARBA00022729"/>
    </source>
</evidence>
<dbReference type="InterPro" id="IPR022126">
    <property type="entry name" value="S-locus_recpt_kinase"/>
</dbReference>
<evidence type="ECO:0000256" key="15">
    <source>
        <dbReference type="ARBA" id="ARBA00023170"/>
    </source>
</evidence>
<comment type="catalytic activity">
    <reaction evidence="18 19">
        <text>L-seryl-[protein] + ATP = O-phospho-L-seryl-[protein] + ADP + H(+)</text>
        <dbReference type="Rhea" id="RHEA:17989"/>
        <dbReference type="Rhea" id="RHEA-COMP:9863"/>
        <dbReference type="Rhea" id="RHEA-COMP:11604"/>
        <dbReference type="ChEBI" id="CHEBI:15378"/>
        <dbReference type="ChEBI" id="CHEBI:29999"/>
        <dbReference type="ChEBI" id="CHEBI:30616"/>
        <dbReference type="ChEBI" id="CHEBI:83421"/>
        <dbReference type="ChEBI" id="CHEBI:456216"/>
        <dbReference type="EC" id="2.7.11.1"/>
    </reaction>
</comment>
<dbReference type="Pfam" id="PF08276">
    <property type="entry name" value="PAN_2"/>
    <property type="match status" value="1"/>
</dbReference>
<dbReference type="PROSITE" id="PS00107">
    <property type="entry name" value="PROTEIN_KINASE_ATP"/>
    <property type="match status" value="1"/>
</dbReference>
<evidence type="ECO:0000256" key="5">
    <source>
        <dbReference type="ARBA" id="ARBA00022679"/>
    </source>
</evidence>
<evidence type="ECO:0000313" key="26">
    <source>
        <dbReference type="EMBL" id="KAE9591798.1"/>
    </source>
</evidence>
<evidence type="ECO:0000256" key="14">
    <source>
        <dbReference type="ARBA" id="ARBA00023157"/>
    </source>
</evidence>
<evidence type="ECO:0000256" key="17">
    <source>
        <dbReference type="ARBA" id="ARBA00047899"/>
    </source>
</evidence>
<dbReference type="PROSITE" id="PS50948">
    <property type="entry name" value="PAN"/>
    <property type="match status" value="1"/>
</dbReference>
<evidence type="ECO:0000256" key="22">
    <source>
        <dbReference type="SAM" id="Phobius"/>
    </source>
</evidence>
<keyword evidence="10 19" id="KW-0418">Kinase</keyword>
<dbReference type="Gene3D" id="3.30.200.20">
    <property type="entry name" value="Phosphorylase Kinase, domain 1"/>
    <property type="match status" value="1"/>
</dbReference>
<dbReference type="Pfam" id="PF12398">
    <property type="entry name" value="DUF3660"/>
    <property type="match status" value="1"/>
</dbReference>
<dbReference type="OrthoDB" id="785331at2759"/>
<dbReference type="GO" id="GO:0005524">
    <property type="term" value="F:ATP binding"/>
    <property type="evidence" value="ECO:0007669"/>
    <property type="project" value="UniProtKB-UniRule"/>
</dbReference>
<dbReference type="PROSITE" id="PS50927">
    <property type="entry name" value="BULB_LECTIN"/>
    <property type="match status" value="1"/>
</dbReference>
<evidence type="ECO:0000256" key="1">
    <source>
        <dbReference type="ARBA" id="ARBA00004251"/>
    </source>
</evidence>
<keyword evidence="14" id="KW-1015">Disulfide bond</keyword>
<feature type="domain" description="Bulb-type lectin" evidence="24">
    <location>
        <begin position="29"/>
        <end position="148"/>
    </location>
</feature>
<dbReference type="FunFam" id="2.90.10.10:FF:000005">
    <property type="entry name" value="G-type lectin S-receptor-like serine/threonine-protein kinase"/>
    <property type="match status" value="1"/>
</dbReference>
<name>A0A6A4NYK8_LUPAL</name>
<keyword evidence="16" id="KW-0325">Glycoprotein</keyword>
<dbReference type="Pfam" id="PF00954">
    <property type="entry name" value="S_locus_glycop"/>
    <property type="match status" value="1"/>
</dbReference>
<comment type="similarity">
    <text evidence="19">Belongs to the protein kinase superfamily. Ser/Thr protein kinase family.</text>
</comment>
<feature type="transmembrane region" description="Helical" evidence="22">
    <location>
        <begin position="450"/>
        <end position="471"/>
    </location>
</feature>
<dbReference type="Pfam" id="PF11883">
    <property type="entry name" value="DUF3403"/>
    <property type="match status" value="1"/>
</dbReference>
<feature type="region of interest" description="Disordered" evidence="21">
    <location>
        <begin position="809"/>
        <end position="843"/>
    </location>
</feature>
<organism evidence="26 27">
    <name type="scientific">Lupinus albus</name>
    <name type="common">White lupine</name>
    <name type="synonym">Lupinus termis</name>
    <dbReference type="NCBI Taxonomy" id="3870"/>
    <lineage>
        <taxon>Eukaryota</taxon>
        <taxon>Viridiplantae</taxon>
        <taxon>Streptophyta</taxon>
        <taxon>Embryophyta</taxon>
        <taxon>Tracheophyta</taxon>
        <taxon>Spermatophyta</taxon>
        <taxon>Magnoliopsida</taxon>
        <taxon>eudicotyledons</taxon>
        <taxon>Gunneridae</taxon>
        <taxon>Pentapetalae</taxon>
        <taxon>rosids</taxon>
        <taxon>fabids</taxon>
        <taxon>Fabales</taxon>
        <taxon>Fabaceae</taxon>
        <taxon>Papilionoideae</taxon>
        <taxon>50 kb inversion clade</taxon>
        <taxon>genistoids sensu lato</taxon>
        <taxon>core genistoids</taxon>
        <taxon>Genisteae</taxon>
        <taxon>Lupinus</taxon>
    </lineage>
</organism>
<evidence type="ECO:0000256" key="10">
    <source>
        <dbReference type="ARBA" id="ARBA00022777"/>
    </source>
</evidence>
<proteinExistence type="inferred from homology"/>
<dbReference type="Pfam" id="PF07714">
    <property type="entry name" value="PK_Tyr_Ser-Thr"/>
    <property type="match status" value="1"/>
</dbReference>
<dbReference type="PANTHER" id="PTHR27002">
    <property type="entry name" value="RECEPTOR-LIKE SERINE/THREONINE-PROTEIN KINASE SD1-8"/>
    <property type="match status" value="1"/>
</dbReference>
<dbReference type="InterPro" id="IPR000719">
    <property type="entry name" value="Prot_kinase_dom"/>
</dbReference>
<evidence type="ECO:0000256" key="4">
    <source>
        <dbReference type="ARBA" id="ARBA00022536"/>
    </source>
</evidence>
<dbReference type="PROSITE" id="PS50011">
    <property type="entry name" value="PROTEIN_KINASE_DOM"/>
    <property type="match status" value="1"/>
</dbReference>
<dbReference type="InterPro" id="IPR024171">
    <property type="entry name" value="SRK-like_kinase"/>
</dbReference>
<dbReference type="FunFam" id="1.10.510.10:FF:000060">
    <property type="entry name" value="G-type lectin S-receptor-like serine/threonine-protein kinase"/>
    <property type="match status" value="1"/>
</dbReference>
<evidence type="ECO:0000256" key="3">
    <source>
        <dbReference type="ARBA" id="ARBA00022527"/>
    </source>
</evidence>
<keyword evidence="6 22" id="KW-0812">Transmembrane</keyword>
<keyword evidence="27" id="KW-1185">Reference proteome</keyword>
<comment type="caution">
    <text evidence="26">The sequence shown here is derived from an EMBL/GenBank/DDBJ whole genome shotgun (WGS) entry which is preliminary data.</text>
</comment>
<keyword evidence="13 22" id="KW-0472">Membrane</keyword>
<dbReference type="InterPro" id="IPR003609">
    <property type="entry name" value="Pan_app"/>
</dbReference>
<dbReference type="InterPro" id="IPR001245">
    <property type="entry name" value="Ser-Thr/Tyr_kinase_cat_dom"/>
</dbReference>
<dbReference type="EMBL" id="WOCE01000020">
    <property type="protein sequence ID" value="KAE9591798.1"/>
    <property type="molecule type" value="Genomic_DNA"/>
</dbReference>
<dbReference type="InterPro" id="IPR001480">
    <property type="entry name" value="Bulb-type_lectin_dom"/>
</dbReference>
<dbReference type="InterPro" id="IPR021820">
    <property type="entry name" value="S-locus_recpt_kinase_C"/>
</dbReference>
<dbReference type="Pfam" id="PF01453">
    <property type="entry name" value="B_lectin"/>
    <property type="match status" value="1"/>
</dbReference>
<protein>
    <recommendedName>
        <fullName evidence="19">Receptor-like serine/threonine-protein kinase</fullName>
        <ecNumber evidence="19">2.7.11.1</ecNumber>
    </recommendedName>
</protein>
<evidence type="ECO:0000256" key="8">
    <source>
        <dbReference type="ARBA" id="ARBA00022734"/>
    </source>
</evidence>
<keyword evidence="15" id="KW-0675">Receptor</keyword>
<keyword evidence="8" id="KW-0430">Lectin</keyword>
<dbReference type="InterPro" id="IPR011009">
    <property type="entry name" value="Kinase-like_dom_sf"/>
</dbReference>
<dbReference type="GO" id="GO:0005886">
    <property type="term" value="C:plasma membrane"/>
    <property type="evidence" value="ECO:0007669"/>
    <property type="project" value="UniProtKB-SubCell"/>
</dbReference>
<dbReference type="GO" id="GO:0004674">
    <property type="term" value="F:protein serine/threonine kinase activity"/>
    <property type="evidence" value="ECO:0007669"/>
    <property type="project" value="UniProtKB-KW"/>
</dbReference>
<dbReference type="SMART" id="SM00108">
    <property type="entry name" value="B_lectin"/>
    <property type="match status" value="1"/>
</dbReference>
<keyword evidence="2" id="KW-1003">Cell membrane</keyword>
<evidence type="ECO:0000256" key="13">
    <source>
        <dbReference type="ARBA" id="ARBA00023136"/>
    </source>
</evidence>
<dbReference type="CDD" id="cd01098">
    <property type="entry name" value="PAN_AP_plant"/>
    <property type="match status" value="1"/>
</dbReference>
<dbReference type="SUPFAM" id="SSF51110">
    <property type="entry name" value="alpha-D-mannose-specific plant lectins"/>
    <property type="match status" value="1"/>
</dbReference>
<evidence type="ECO:0000313" key="27">
    <source>
        <dbReference type="Proteomes" id="UP000447434"/>
    </source>
</evidence>
<sequence length="854" mass="96835">MRGFSFTNLTTFLIFWFFKSHTFLTTTSAYTLTATQTLTTNHTLLSQNEIFVLGFFTGTNSNLYLGIWYKNTPEKTIVWVANRDNPLHNSTGSLKFGDSGNIVLVNDSGNTIWSSNQTMATNPMLQLLDSGNLVIREANSNNTNYAWQSFDYPTDTLLPGMYLGWNLDTGIEKHITSWKINGEDPSTGDYSFKMDYHGLAEFFLWNNEEIIYRSGPWNGDRFSGVPEMQPDTDSINFTFTEDQHEVYYSFSIMDKSLFSRLFVTSDGELQRLTWIQSNKVWTKFWYAPKDQCDDYKECGPNGICDSNASPLCKCVRGFRPKNQQAWNLRYGSGGCVRNTDLDCRSDKFLHMQNVKLPKTSNVFVNRSMTLMECEDLCHRNCSCTAYGNVEITNGGSGCVIWISDLIDMRQYDAGGQDLYVRLASSDVGMSSNVVSSTTGGSHETNDTAKIVGITISSSVVLFGLLGIYFIWRKRKLQSTLNCSNPEQRGSLQRNQHLLMNEVVFSSNRHSGERNMDELELPMFDFNTITMATNNFSETNKLGQGGFGIVYKGRLMEGQEIAVKRLSKTSGQGIDEFKNEVKLIIKLQHRNLVRLYGCCIEKDERLLVYEYMENRSLDSILFDKAKTSLLDWKMRFNIICGIARGLLYLHHDSRFRIIHRDLKASNILLDKDMNPKISDFGMARMFHTDQTEANTLRVVGTYGYMSPEYAMDGNFSVKSDVFSFGVLVLEIISGKKNKGFYYANDELNLLGNVWRQWKEGNALELIDSSIGESYSPSEALRCIHIGLLCVQERAEDRPKMPSVILMLNSETTSMPQPRNPGFSVGRNPAETNSSSSKQDESWSVNQVTVTVLDAR</sequence>
<dbReference type="PROSITE" id="PS00108">
    <property type="entry name" value="PROTEIN_KINASE_ST"/>
    <property type="match status" value="1"/>
</dbReference>
<dbReference type="InterPro" id="IPR017441">
    <property type="entry name" value="Protein_kinase_ATP_BS"/>
</dbReference>
<evidence type="ECO:0000256" key="6">
    <source>
        <dbReference type="ARBA" id="ARBA00022692"/>
    </source>
</evidence>
<accession>A0A6A4NYK8</accession>
<dbReference type="InterPro" id="IPR036426">
    <property type="entry name" value="Bulb-type_lectin_dom_sf"/>
</dbReference>
<dbReference type="FunFam" id="3.30.200.20:FF:000330">
    <property type="entry name" value="G-type lectin S-receptor-like serine/threonine-protein kinase At4g03230"/>
    <property type="match status" value="1"/>
</dbReference>
<dbReference type="EC" id="2.7.11.1" evidence="19"/>
<evidence type="ECO:0000256" key="12">
    <source>
        <dbReference type="ARBA" id="ARBA00022989"/>
    </source>
</evidence>
<dbReference type="GO" id="GO:0030246">
    <property type="term" value="F:carbohydrate binding"/>
    <property type="evidence" value="ECO:0007669"/>
    <property type="project" value="UniProtKB-KW"/>
</dbReference>
<evidence type="ECO:0000256" key="2">
    <source>
        <dbReference type="ARBA" id="ARBA00022475"/>
    </source>
</evidence>
<feature type="domain" description="Protein kinase" evidence="23">
    <location>
        <begin position="535"/>
        <end position="821"/>
    </location>
</feature>
<evidence type="ECO:0000259" key="23">
    <source>
        <dbReference type="PROSITE" id="PS50011"/>
    </source>
</evidence>
<dbReference type="PIRSF" id="PIRSF000641">
    <property type="entry name" value="SRK"/>
    <property type="match status" value="1"/>
</dbReference>
<dbReference type="CDD" id="cd00028">
    <property type="entry name" value="B_lectin"/>
    <property type="match status" value="1"/>
</dbReference>
<dbReference type="InterPro" id="IPR000858">
    <property type="entry name" value="S_locus_glycoprot_dom"/>
</dbReference>
<comment type="subcellular location">
    <subcellularLocation>
        <location evidence="1">Cell membrane</location>
        <topology evidence="1">Single-pass type I membrane protein</topology>
    </subcellularLocation>
</comment>
<comment type="catalytic activity">
    <reaction evidence="17 19">
        <text>L-threonyl-[protein] + ATP = O-phospho-L-threonyl-[protein] + ADP + H(+)</text>
        <dbReference type="Rhea" id="RHEA:46608"/>
        <dbReference type="Rhea" id="RHEA-COMP:11060"/>
        <dbReference type="Rhea" id="RHEA-COMP:11605"/>
        <dbReference type="ChEBI" id="CHEBI:15378"/>
        <dbReference type="ChEBI" id="CHEBI:30013"/>
        <dbReference type="ChEBI" id="CHEBI:30616"/>
        <dbReference type="ChEBI" id="CHEBI:61977"/>
        <dbReference type="ChEBI" id="CHEBI:456216"/>
        <dbReference type="EC" id="2.7.11.1"/>
    </reaction>
</comment>
<evidence type="ECO:0000256" key="16">
    <source>
        <dbReference type="ARBA" id="ARBA00023180"/>
    </source>
</evidence>